<dbReference type="AlphaFoldDB" id="A0A086J0S3"/>
<reference evidence="2 3" key="1">
    <citation type="journal article" date="2014" name="Genome Announc.">
        <title>Genome Sequence of the Microsporidian Species Nematocida sp1 Strain ERTm6 (ATCC PRA-372).</title>
        <authorList>
            <person name="Bakowski M.A."/>
            <person name="Priest M."/>
            <person name="Young S."/>
            <person name="Cuomo C.A."/>
            <person name="Troemel E.R."/>
        </authorList>
    </citation>
    <scope>NUCLEOTIDE SEQUENCE [LARGE SCALE GENOMIC DNA]</scope>
    <source>
        <strain evidence="2 3">ERTm6</strain>
    </source>
</reference>
<sequence>MSFSVIWIKALALISTLLINISRADISLSEIQSTLQFEITTDLSQVKINPEGPLNFLRGYIYHKMELMHNKRFFAPQIDTYYNAGEDPKHPPDTFDKSLYTRDKKQDKVYKVLKKNGTDMYLEKYHTHLIDLFPSHTGDITIEARGNQSFVQFLRAKTTEKHSLQILAMLLLFSEGVNIPIKVNNSVLEVYEKDEKDEIYFKVSMRIPWFDSNLKKEVLTRQRTANQIISFFEANATNCEVLNMLVDRCSQDEVATGIFLDSLKFLIQTYIFGFIDSAKRATEFIQTVHSMTEKYAPKTEAPIKGNSVYDRLFKPASVEAEIDCAVLMKDTQDILNTYRAFPFADNTQLPAYTSVPFYNRELTSFSKNSLESYSNCVECSILSLFCCLTYDPSDFLHKTDHMGNVSDELKDFFSIDKQPFFTTKIEFQEKWCAVVADIKNLNILYRRDRNELYPGILNMLMVIAEIVNAPEDEKDKIVAAMWDLYDGGGYLTNTLSENIKDYTEEVFKRLSKTENIQVNFSDLQCAEFPGNVYDLVGEITVVFEHTNVKNTIVLTITDTHSAIKMEPTVMKVHDDRLERMNRIANTSRDRETFIENLLTMYVDYEARKIDTPENSNEFMRSQVCKTIENNFTDINRLLLMKKISDYNYKQDLVACSIIYSMDQELFLEHPLVRFTSNIIGSTELDRIIVQMDMLAPIVFADLHNKDGKVGAYPRLQFSENRYRQLACFSFSSYFINYTLYNDAVFMVWIMSFRYTCMKDEFVTSCYPLTANKLNRRICQYIFRNGDMKLSNIIDKFIADAYPAQVDEVTHILHFIWTVYLCAEENPNVQLIKENYDFIRNSKHISKDSAPFVLLDDIREQVLKTLNDLKDHLCRNENDVNELNKFILIIQKKV</sequence>
<evidence type="ECO:0000256" key="1">
    <source>
        <dbReference type="SAM" id="SignalP"/>
    </source>
</evidence>
<dbReference type="EMBL" id="AKIJ01000004">
    <property type="protein sequence ID" value="KFG25741.1"/>
    <property type="molecule type" value="Genomic_DNA"/>
</dbReference>
<dbReference type="Proteomes" id="UP000054524">
    <property type="component" value="Unassembled WGS sequence"/>
</dbReference>
<dbReference type="HOGENOM" id="CLU_009683_3_0_1"/>
<keyword evidence="1" id="KW-0732">Signal</keyword>
<accession>A0A086J0S3</accession>
<evidence type="ECO:0000313" key="2">
    <source>
        <dbReference type="EMBL" id="KFG25741.1"/>
    </source>
</evidence>
<gene>
    <name evidence="2" type="ORF">NESG_01725</name>
</gene>
<keyword evidence="3" id="KW-1185">Reference proteome</keyword>
<proteinExistence type="predicted"/>
<protein>
    <submittedName>
        <fullName evidence="2">Uncharacterized protein</fullName>
    </submittedName>
</protein>
<dbReference type="RefSeq" id="XP_052904296.1">
    <property type="nucleotide sequence ID" value="XM_053049346.1"/>
</dbReference>
<organism evidence="2 3">
    <name type="scientific">Nematocida ausubeli (strain ATCC PRA-371 / ERTm2)</name>
    <name type="common">Nematode killer fungus</name>
    <dbReference type="NCBI Taxonomy" id="1913371"/>
    <lineage>
        <taxon>Eukaryota</taxon>
        <taxon>Fungi</taxon>
        <taxon>Fungi incertae sedis</taxon>
        <taxon>Microsporidia</taxon>
        <taxon>Nematocida</taxon>
    </lineage>
</organism>
<feature type="signal peptide" evidence="1">
    <location>
        <begin position="1"/>
        <end position="24"/>
    </location>
</feature>
<evidence type="ECO:0000313" key="3">
    <source>
        <dbReference type="Proteomes" id="UP000054524"/>
    </source>
</evidence>
<name>A0A086J0S3_NEMA1</name>
<comment type="caution">
    <text evidence="2">The sequence shown here is derived from an EMBL/GenBank/DDBJ whole genome shotgun (WGS) entry which is preliminary data.</text>
</comment>
<dbReference type="GeneID" id="77676698"/>
<feature type="chain" id="PRO_5001807868" evidence="1">
    <location>
        <begin position="25"/>
        <end position="893"/>
    </location>
</feature>